<accession>A0AAN7LF03</accession>
<organism evidence="1 2">
    <name type="scientific">Trapa incisa</name>
    <dbReference type="NCBI Taxonomy" id="236973"/>
    <lineage>
        <taxon>Eukaryota</taxon>
        <taxon>Viridiplantae</taxon>
        <taxon>Streptophyta</taxon>
        <taxon>Embryophyta</taxon>
        <taxon>Tracheophyta</taxon>
        <taxon>Spermatophyta</taxon>
        <taxon>Magnoliopsida</taxon>
        <taxon>eudicotyledons</taxon>
        <taxon>Gunneridae</taxon>
        <taxon>Pentapetalae</taxon>
        <taxon>rosids</taxon>
        <taxon>malvids</taxon>
        <taxon>Myrtales</taxon>
        <taxon>Lythraceae</taxon>
        <taxon>Trapa</taxon>
    </lineage>
</organism>
<reference evidence="1 2" key="1">
    <citation type="journal article" date="2023" name="Hortic Res">
        <title>Pangenome of water caltrop reveals structural variations and asymmetric subgenome divergence after allopolyploidization.</title>
        <authorList>
            <person name="Zhang X."/>
            <person name="Chen Y."/>
            <person name="Wang L."/>
            <person name="Yuan Y."/>
            <person name="Fang M."/>
            <person name="Shi L."/>
            <person name="Lu R."/>
            <person name="Comes H.P."/>
            <person name="Ma Y."/>
            <person name="Chen Y."/>
            <person name="Huang G."/>
            <person name="Zhou Y."/>
            <person name="Zheng Z."/>
            <person name="Qiu Y."/>
        </authorList>
    </citation>
    <scope>NUCLEOTIDE SEQUENCE [LARGE SCALE GENOMIC DNA]</scope>
    <source>
        <tissue evidence="1">Roots</tissue>
    </source>
</reference>
<name>A0AAN7LF03_9MYRT</name>
<gene>
    <name evidence="1" type="ORF">SAY87_016221</name>
</gene>
<dbReference type="AlphaFoldDB" id="A0AAN7LF03"/>
<keyword evidence="2" id="KW-1185">Reference proteome</keyword>
<sequence>MVMKFSKLALQIPIWVLYKRRRRGITASSDHQPGEDCTYGRQGYDGHKKSITTKQASEAFSNIIICNLKVDETIAMAGWDPSFHSSNELESIALTPNFNCSSHYRLPSPLLSSLYIAQAAPGFEKENKKPLKNRKEEKGVD</sequence>
<dbReference type="Proteomes" id="UP001345219">
    <property type="component" value="Chromosome 13"/>
</dbReference>
<comment type="caution">
    <text evidence="1">The sequence shown here is derived from an EMBL/GenBank/DDBJ whole genome shotgun (WGS) entry which is preliminary data.</text>
</comment>
<proteinExistence type="predicted"/>
<evidence type="ECO:0000313" key="2">
    <source>
        <dbReference type="Proteomes" id="UP001345219"/>
    </source>
</evidence>
<evidence type="ECO:0000313" key="1">
    <source>
        <dbReference type="EMBL" id="KAK4780115.1"/>
    </source>
</evidence>
<protein>
    <submittedName>
        <fullName evidence="1">Uncharacterized protein</fullName>
    </submittedName>
</protein>
<dbReference type="EMBL" id="JAXIOK010000001">
    <property type="protein sequence ID" value="KAK4780115.1"/>
    <property type="molecule type" value="Genomic_DNA"/>
</dbReference>